<evidence type="ECO:0000313" key="2">
    <source>
        <dbReference type="Proteomes" id="UP000693946"/>
    </source>
</evidence>
<sequence>MAAKGHTTSQYIYIVAGLNHTLLDRPALIALKLVERVDAVMETEEDFRADYPDVFQGLGKLKEPYHIVLDQGATLVALSAPRRVRLPLKEAVQEELTRMEDMQGFLRSSSQQNGVLVWPLSRNQERNHRGSVWTSLP</sequence>
<name>A0AAV6SCT9_SOLSE</name>
<organism evidence="1 2">
    <name type="scientific">Solea senegalensis</name>
    <name type="common">Senegalese sole</name>
    <dbReference type="NCBI Taxonomy" id="28829"/>
    <lineage>
        <taxon>Eukaryota</taxon>
        <taxon>Metazoa</taxon>
        <taxon>Chordata</taxon>
        <taxon>Craniata</taxon>
        <taxon>Vertebrata</taxon>
        <taxon>Euteleostomi</taxon>
        <taxon>Actinopterygii</taxon>
        <taxon>Neopterygii</taxon>
        <taxon>Teleostei</taxon>
        <taxon>Neoteleostei</taxon>
        <taxon>Acanthomorphata</taxon>
        <taxon>Carangaria</taxon>
        <taxon>Pleuronectiformes</taxon>
        <taxon>Pleuronectoidei</taxon>
        <taxon>Soleidae</taxon>
        <taxon>Solea</taxon>
    </lineage>
</organism>
<evidence type="ECO:0000313" key="1">
    <source>
        <dbReference type="EMBL" id="KAG7514482.1"/>
    </source>
</evidence>
<gene>
    <name evidence="1" type="ORF">JOB18_035029</name>
</gene>
<dbReference type="Proteomes" id="UP000693946">
    <property type="component" value="Linkage Group LG14"/>
</dbReference>
<dbReference type="EMBL" id="JAGKHQ010000006">
    <property type="protein sequence ID" value="KAG7514482.1"/>
    <property type="molecule type" value="Genomic_DNA"/>
</dbReference>
<comment type="caution">
    <text evidence="1">The sequence shown here is derived from an EMBL/GenBank/DDBJ whole genome shotgun (WGS) entry which is preliminary data.</text>
</comment>
<proteinExistence type="predicted"/>
<protein>
    <submittedName>
        <fullName evidence="1">Uncharacterized protein</fullName>
    </submittedName>
</protein>
<accession>A0AAV6SCT9</accession>
<dbReference type="AlphaFoldDB" id="A0AAV6SCT9"/>
<reference evidence="1 2" key="1">
    <citation type="journal article" date="2021" name="Sci. Rep.">
        <title>Chromosome anchoring in Senegalese sole (Solea senegalensis) reveals sex-associated markers and genome rearrangements in flatfish.</title>
        <authorList>
            <person name="Guerrero-Cozar I."/>
            <person name="Gomez-Garrido J."/>
            <person name="Berbel C."/>
            <person name="Martinez-Blanch J.F."/>
            <person name="Alioto T."/>
            <person name="Claros M.G."/>
            <person name="Gagnaire P.A."/>
            <person name="Manchado M."/>
        </authorList>
    </citation>
    <scope>NUCLEOTIDE SEQUENCE [LARGE SCALE GENOMIC DNA]</scope>
    <source>
        <strain evidence="1">Sse05_10M</strain>
    </source>
</reference>
<keyword evidence="2" id="KW-1185">Reference proteome</keyword>